<sequence length="350" mass="39400">MADIRATFKNSLRPAEEEIQLILRSVNKAYEKILSRVPSNRVSTVKNVLQIIVGARRPLTTEEMAMALGIAESPQSETVAEAGLDSSRMGGVIRRLCGLFVFINHSKVYLLHQTAKDFLMRKNNACNIEHLFLWTLTDVEHQLALICLRCLLMKNLVNDDLYHIPGFLKYAAIYWQDHVREMGVTQDPKAIQRLQQVYTMSPRRLSLLFTSMSTINDPCESLNIPALTLASRNGHIQAVEFLLSATGTDVNAKDEWENRSIFWASKEGYDEVVQLLLERGADVNAQGGNAQLNRAAIESNKQPASMSKVYPPDMPCKRPLVKDMIKSRKLAQSVLEVDFMQALPDPSSNR</sequence>
<evidence type="ECO:0000313" key="3">
    <source>
        <dbReference type="EMBL" id="KAJ5475328.1"/>
    </source>
</evidence>
<reference evidence="3" key="2">
    <citation type="journal article" date="2023" name="IMA Fungus">
        <title>Comparative genomic study of the Penicillium genus elucidates a diverse pangenome and 15 lateral gene transfer events.</title>
        <authorList>
            <person name="Petersen C."/>
            <person name="Sorensen T."/>
            <person name="Nielsen M.R."/>
            <person name="Sondergaard T.E."/>
            <person name="Sorensen J.L."/>
            <person name="Fitzpatrick D.A."/>
            <person name="Frisvad J.C."/>
            <person name="Nielsen K.L."/>
        </authorList>
    </citation>
    <scope>NUCLEOTIDE SEQUENCE</scope>
    <source>
        <strain evidence="3">IBT 30728</strain>
    </source>
</reference>
<dbReference type="GeneID" id="81628244"/>
<dbReference type="PROSITE" id="PS50088">
    <property type="entry name" value="ANK_REPEAT"/>
    <property type="match status" value="1"/>
</dbReference>
<dbReference type="PANTHER" id="PTHR10039:SF14">
    <property type="entry name" value="NACHT DOMAIN-CONTAINING PROTEIN"/>
    <property type="match status" value="1"/>
</dbReference>
<dbReference type="EMBL" id="JAPWDQ010000012">
    <property type="protein sequence ID" value="KAJ5475328.1"/>
    <property type="molecule type" value="Genomic_DNA"/>
</dbReference>
<reference evidence="3" key="1">
    <citation type="submission" date="2022-12" db="EMBL/GenBank/DDBJ databases">
        <authorList>
            <person name="Petersen C."/>
        </authorList>
    </citation>
    <scope>NUCLEOTIDE SEQUENCE</scope>
    <source>
        <strain evidence="3">IBT 30728</strain>
    </source>
</reference>
<dbReference type="Pfam" id="PF12796">
    <property type="entry name" value="Ank_2"/>
    <property type="match status" value="1"/>
</dbReference>
<evidence type="ECO:0000256" key="1">
    <source>
        <dbReference type="PROSITE-ProRule" id="PRU00023"/>
    </source>
</evidence>
<feature type="repeat" description="ANK" evidence="1">
    <location>
        <begin position="261"/>
        <end position="288"/>
    </location>
</feature>
<accession>A0A9W9WU59</accession>
<dbReference type="Pfam" id="PF22939">
    <property type="entry name" value="WHD_GPIID"/>
    <property type="match status" value="1"/>
</dbReference>
<feature type="domain" description="GPI inositol-deacylase winged helix" evidence="2">
    <location>
        <begin position="44"/>
        <end position="124"/>
    </location>
</feature>
<dbReference type="AlphaFoldDB" id="A0A9W9WU59"/>
<comment type="caution">
    <text evidence="3">The sequence shown here is derived from an EMBL/GenBank/DDBJ whole genome shotgun (WGS) entry which is preliminary data.</text>
</comment>
<organism evidence="3 4">
    <name type="scientific">Penicillium diatomitis</name>
    <dbReference type="NCBI Taxonomy" id="2819901"/>
    <lineage>
        <taxon>Eukaryota</taxon>
        <taxon>Fungi</taxon>
        <taxon>Dikarya</taxon>
        <taxon>Ascomycota</taxon>
        <taxon>Pezizomycotina</taxon>
        <taxon>Eurotiomycetes</taxon>
        <taxon>Eurotiomycetidae</taxon>
        <taxon>Eurotiales</taxon>
        <taxon>Aspergillaceae</taxon>
        <taxon>Penicillium</taxon>
    </lineage>
</organism>
<evidence type="ECO:0000259" key="2">
    <source>
        <dbReference type="Pfam" id="PF22939"/>
    </source>
</evidence>
<dbReference type="Proteomes" id="UP001148312">
    <property type="component" value="Unassembled WGS sequence"/>
</dbReference>
<keyword evidence="1" id="KW-0040">ANK repeat</keyword>
<dbReference type="RefSeq" id="XP_056787086.1">
    <property type="nucleotide sequence ID" value="XM_056937994.1"/>
</dbReference>
<name>A0A9W9WU59_9EURO</name>
<dbReference type="SUPFAM" id="SSF48403">
    <property type="entry name" value="Ankyrin repeat"/>
    <property type="match status" value="1"/>
</dbReference>
<protein>
    <submittedName>
        <fullName evidence="3">Purine and uridine phosphorylase</fullName>
    </submittedName>
</protein>
<dbReference type="InterPro" id="IPR054471">
    <property type="entry name" value="GPIID_WHD"/>
</dbReference>
<dbReference type="Gene3D" id="1.25.40.20">
    <property type="entry name" value="Ankyrin repeat-containing domain"/>
    <property type="match status" value="1"/>
</dbReference>
<proteinExistence type="predicted"/>
<gene>
    <name evidence="3" type="ORF">N7539_008394</name>
</gene>
<dbReference type="InterPro" id="IPR002110">
    <property type="entry name" value="Ankyrin_rpt"/>
</dbReference>
<keyword evidence="4" id="KW-1185">Reference proteome</keyword>
<dbReference type="SMART" id="SM00248">
    <property type="entry name" value="ANK"/>
    <property type="match status" value="2"/>
</dbReference>
<dbReference type="InterPro" id="IPR036770">
    <property type="entry name" value="Ankyrin_rpt-contain_sf"/>
</dbReference>
<evidence type="ECO:0000313" key="4">
    <source>
        <dbReference type="Proteomes" id="UP001148312"/>
    </source>
</evidence>
<dbReference type="PANTHER" id="PTHR10039">
    <property type="entry name" value="AMELOGENIN"/>
    <property type="match status" value="1"/>
</dbReference>